<reference evidence="1 2" key="1">
    <citation type="journal article" date="2021" name="BMC Biol.">
        <title>Horizontally acquired antibacterial genes associated with adaptive radiation of ladybird beetles.</title>
        <authorList>
            <person name="Li H.S."/>
            <person name="Tang X.F."/>
            <person name="Huang Y.H."/>
            <person name="Xu Z.Y."/>
            <person name="Chen M.L."/>
            <person name="Du X.Y."/>
            <person name="Qiu B.Y."/>
            <person name="Chen P.T."/>
            <person name="Zhang W."/>
            <person name="Slipinski A."/>
            <person name="Escalona H.E."/>
            <person name="Waterhouse R.M."/>
            <person name="Zwick A."/>
            <person name="Pang H."/>
        </authorList>
    </citation>
    <scope>NUCLEOTIDE SEQUENCE [LARGE SCALE GENOMIC DNA]</scope>
    <source>
        <strain evidence="1">SYSU2018</strain>
    </source>
</reference>
<evidence type="ECO:0000313" key="1">
    <source>
        <dbReference type="EMBL" id="KAL3267236.1"/>
    </source>
</evidence>
<dbReference type="AlphaFoldDB" id="A0ABD2MMC6"/>
<name>A0ABD2MMC6_9CUCU</name>
<keyword evidence="2" id="KW-1185">Reference proteome</keyword>
<comment type="caution">
    <text evidence="1">The sequence shown here is derived from an EMBL/GenBank/DDBJ whole genome shotgun (WGS) entry which is preliminary data.</text>
</comment>
<proteinExistence type="predicted"/>
<dbReference type="EMBL" id="JABFTP020000001">
    <property type="protein sequence ID" value="KAL3267236.1"/>
    <property type="molecule type" value="Genomic_DNA"/>
</dbReference>
<protein>
    <submittedName>
        <fullName evidence="1">Uncharacterized protein</fullName>
    </submittedName>
</protein>
<evidence type="ECO:0000313" key="2">
    <source>
        <dbReference type="Proteomes" id="UP001516400"/>
    </source>
</evidence>
<sequence>MSLELGSIQIKETVEENSSPPMKLSLEAGKRPQFSGSLCTQVMTGQILYFSNRTPMWKQKERSDPQVLNSSHISSANCPCWMKSTDLLKKENAKLKSDIASMSKRLENLKNYNRANNVEIHDIPEKQGENLIDTFSEVGGFMNCPVTNNKTVYSVDARNNNMKYIDVIIQMVSHLIRNIQFSQA</sequence>
<accession>A0ABD2MMC6</accession>
<gene>
    <name evidence="1" type="ORF">HHI36_011371</name>
</gene>
<organism evidence="1 2">
    <name type="scientific">Cryptolaemus montrouzieri</name>
    <dbReference type="NCBI Taxonomy" id="559131"/>
    <lineage>
        <taxon>Eukaryota</taxon>
        <taxon>Metazoa</taxon>
        <taxon>Ecdysozoa</taxon>
        <taxon>Arthropoda</taxon>
        <taxon>Hexapoda</taxon>
        <taxon>Insecta</taxon>
        <taxon>Pterygota</taxon>
        <taxon>Neoptera</taxon>
        <taxon>Endopterygota</taxon>
        <taxon>Coleoptera</taxon>
        <taxon>Polyphaga</taxon>
        <taxon>Cucujiformia</taxon>
        <taxon>Coccinelloidea</taxon>
        <taxon>Coccinellidae</taxon>
        <taxon>Scymninae</taxon>
        <taxon>Scymnini</taxon>
        <taxon>Cryptolaemus</taxon>
    </lineage>
</organism>
<dbReference type="Proteomes" id="UP001516400">
    <property type="component" value="Unassembled WGS sequence"/>
</dbReference>